<dbReference type="InterPro" id="IPR037516">
    <property type="entry name" value="Tripartite_DENN"/>
</dbReference>
<reference evidence="4" key="1">
    <citation type="journal article" date="2006" name="PLoS Biol.">
        <title>Macronuclear genome sequence of the ciliate Tetrahymena thermophila, a model eukaryote.</title>
        <authorList>
            <person name="Eisen J.A."/>
            <person name="Coyne R.S."/>
            <person name="Wu M."/>
            <person name="Wu D."/>
            <person name="Thiagarajan M."/>
            <person name="Wortman J.R."/>
            <person name="Badger J.H."/>
            <person name="Ren Q."/>
            <person name="Amedeo P."/>
            <person name="Jones K.M."/>
            <person name="Tallon L.J."/>
            <person name="Delcher A.L."/>
            <person name="Salzberg S.L."/>
            <person name="Silva J.C."/>
            <person name="Haas B.J."/>
            <person name="Majoros W.H."/>
            <person name="Farzad M."/>
            <person name="Carlton J.M."/>
            <person name="Smith R.K. Jr."/>
            <person name="Garg J."/>
            <person name="Pearlman R.E."/>
            <person name="Karrer K.M."/>
            <person name="Sun L."/>
            <person name="Manning G."/>
            <person name="Elde N.C."/>
            <person name="Turkewitz A.P."/>
            <person name="Asai D.J."/>
            <person name="Wilkes D.E."/>
            <person name="Wang Y."/>
            <person name="Cai H."/>
            <person name="Collins K."/>
            <person name="Stewart B.A."/>
            <person name="Lee S.R."/>
            <person name="Wilamowska K."/>
            <person name="Weinberg Z."/>
            <person name="Ruzzo W.L."/>
            <person name="Wloga D."/>
            <person name="Gaertig J."/>
            <person name="Frankel J."/>
            <person name="Tsao C.-C."/>
            <person name="Gorovsky M.A."/>
            <person name="Keeling P.J."/>
            <person name="Waller R.F."/>
            <person name="Patron N.J."/>
            <person name="Cherry J.M."/>
            <person name="Stover N.A."/>
            <person name="Krieger C.J."/>
            <person name="del Toro C."/>
            <person name="Ryder H.F."/>
            <person name="Williamson S.C."/>
            <person name="Barbeau R.A."/>
            <person name="Hamilton E.P."/>
            <person name="Orias E."/>
        </authorList>
    </citation>
    <scope>NUCLEOTIDE SEQUENCE [LARGE SCALE GENOMIC DNA]</scope>
    <source>
        <strain evidence="4">SB210</strain>
    </source>
</reference>
<dbReference type="InParanoid" id="Q23U33"/>
<name>Q23U33_TETTS</name>
<evidence type="ECO:0000313" key="3">
    <source>
        <dbReference type="EMBL" id="EAS00017.1"/>
    </source>
</evidence>
<dbReference type="RefSeq" id="XP_001020262.1">
    <property type="nucleotide sequence ID" value="XM_001020262.1"/>
</dbReference>
<dbReference type="Pfam" id="PF02141">
    <property type="entry name" value="DENN"/>
    <property type="match status" value="1"/>
</dbReference>
<feature type="domain" description="UDENN" evidence="2">
    <location>
        <begin position="111"/>
        <end position="589"/>
    </location>
</feature>
<dbReference type="AlphaFoldDB" id="Q23U33"/>
<dbReference type="SMART" id="SM00799">
    <property type="entry name" value="DENN"/>
    <property type="match status" value="1"/>
</dbReference>
<dbReference type="InterPro" id="IPR043153">
    <property type="entry name" value="DENN_C"/>
</dbReference>
<feature type="transmembrane region" description="Helical" evidence="1">
    <location>
        <begin position="202"/>
        <end position="227"/>
    </location>
</feature>
<dbReference type="OrthoDB" id="10266080at2759"/>
<dbReference type="InterPro" id="IPR051942">
    <property type="entry name" value="DENN_domain_containing_2"/>
</dbReference>
<keyword evidence="1" id="KW-0472">Membrane</keyword>
<dbReference type="PANTHER" id="PTHR15288">
    <property type="entry name" value="DENN DOMAIN-CONTAINING PROTEIN 2"/>
    <property type="match status" value="1"/>
</dbReference>
<protein>
    <submittedName>
        <fullName evidence="3">DENN (AEX-3) domain protein</fullName>
    </submittedName>
</protein>
<dbReference type="Gene3D" id="3.40.50.11500">
    <property type="match status" value="1"/>
</dbReference>
<dbReference type="InterPro" id="IPR001194">
    <property type="entry name" value="cDENN_dom"/>
</dbReference>
<keyword evidence="1" id="KW-0812">Transmembrane</keyword>
<evidence type="ECO:0000256" key="1">
    <source>
        <dbReference type="SAM" id="Phobius"/>
    </source>
</evidence>
<dbReference type="KEGG" id="tet:TTHERM_01195960"/>
<dbReference type="HOGENOM" id="CLU_459688_0_0_1"/>
<keyword evidence="1" id="KW-1133">Transmembrane helix</keyword>
<dbReference type="GeneID" id="7824769"/>
<evidence type="ECO:0000313" key="4">
    <source>
        <dbReference type="Proteomes" id="UP000009168"/>
    </source>
</evidence>
<gene>
    <name evidence="3" type="ORF">TTHERM_01195960</name>
</gene>
<dbReference type="Proteomes" id="UP000009168">
    <property type="component" value="Unassembled WGS sequence"/>
</dbReference>
<evidence type="ECO:0000259" key="2">
    <source>
        <dbReference type="PROSITE" id="PS50211"/>
    </source>
</evidence>
<dbReference type="EMBL" id="GG662631">
    <property type="protein sequence ID" value="EAS00017.1"/>
    <property type="molecule type" value="Genomic_DNA"/>
</dbReference>
<sequence>MQCAELFESFDIIGPKLEQLNQILQKLHINETSYFQEMGLVNSQTHYKLGFQQGSISDSNQYDCYCEKEDCGICKQNVERNQFIFPDGVTYSVYICNGETKIPDEINKRINNNCKIGLKMKQNFHLRREGLFFCNNKRDNTIFERKNYDTSGLVNKFNSTKKLFFVGQKIENFIYYEYDNIQIKDTFNQQYYANGSYKKIRVFIFFEVAYVFCTIFPVLMLFEAILYKFHQYVSDKRCYFINQDLLHQKDYIFVRNNIFQNPQLIKAFCSLKTIRPDQDQFIQCCPDSEFQIGKIHLSNITNPLSKWIYVNMFKYLSFDLLINILIIALTEQKLFICSQNITLLTSFMIGLEYLLKPLEYQSQFIYCIPQQFVTQNLKDIPIPMVFGIHSGIDRFLNQIKINQQQIQDFYVVDLDFKVIISSDSNKKRISEQRDFITQENRAQLNKLFLTLQPHMKEQSFLNKLSGIINKDKKYQKQCEEQLSQYTLKFEFTPKEYETSIQILQIFQQILQNNIIEPSIIRKQSAQFNNNSKQFFTQVKNRSISYNPDAAFNINNNFFKTFKETQIYKSIQNDSSFIQQQNYIRDSWQNNNNNQ</sequence>
<feature type="transmembrane region" description="Helical" evidence="1">
    <location>
        <begin position="307"/>
        <end position="327"/>
    </location>
</feature>
<proteinExistence type="predicted"/>
<accession>Q23U33</accession>
<dbReference type="PANTHER" id="PTHR15288:SF0">
    <property type="entry name" value="UDENN DOMAIN-CONTAINING PROTEIN"/>
    <property type="match status" value="1"/>
</dbReference>
<organism evidence="3 4">
    <name type="scientific">Tetrahymena thermophila (strain SB210)</name>
    <dbReference type="NCBI Taxonomy" id="312017"/>
    <lineage>
        <taxon>Eukaryota</taxon>
        <taxon>Sar</taxon>
        <taxon>Alveolata</taxon>
        <taxon>Ciliophora</taxon>
        <taxon>Intramacronucleata</taxon>
        <taxon>Oligohymenophorea</taxon>
        <taxon>Hymenostomatida</taxon>
        <taxon>Tetrahymenina</taxon>
        <taxon>Tetrahymenidae</taxon>
        <taxon>Tetrahymena</taxon>
    </lineage>
</organism>
<keyword evidence="4" id="KW-1185">Reference proteome</keyword>
<dbReference type="PROSITE" id="PS50211">
    <property type="entry name" value="DENN"/>
    <property type="match status" value="1"/>
</dbReference>